<evidence type="ECO:0000256" key="9">
    <source>
        <dbReference type="ARBA" id="ARBA00023167"/>
    </source>
</evidence>
<dbReference type="GO" id="GO:0106312">
    <property type="term" value="F:methylenetetrahydrofolate reductase (NADH) activity"/>
    <property type="evidence" value="ECO:0007669"/>
    <property type="project" value="UniProtKB-EC"/>
</dbReference>
<keyword evidence="7 12" id="KW-0560">Oxidoreductase</keyword>
<dbReference type="OrthoDB" id="9812555at2"/>
<dbReference type="EMBL" id="CP016895">
    <property type="protein sequence ID" value="AOA59043.1"/>
    <property type="molecule type" value="Genomic_DNA"/>
</dbReference>
<comment type="pathway">
    <text evidence="10">Amino-acid biosynthesis; L-methionine biosynthesis via de novo pathway.</text>
</comment>
<evidence type="ECO:0000256" key="4">
    <source>
        <dbReference type="ARBA" id="ARBA00022605"/>
    </source>
</evidence>
<comment type="cofactor">
    <cofactor evidence="1 12">
        <name>FAD</name>
        <dbReference type="ChEBI" id="CHEBI:57692"/>
    </cofactor>
</comment>
<evidence type="ECO:0000256" key="3">
    <source>
        <dbReference type="ARBA" id="ARBA00006743"/>
    </source>
</evidence>
<evidence type="ECO:0000256" key="7">
    <source>
        <dbReference type="ARBA" id="ARBA00023002"/>
    </source>
</evidence>
<evidence type="ECO:0000256" key="1">
    <source>
        <dbReference type="ARBA" id="ARBA00001974"/>
    </source>
</evidence>
<dbReference type="Proteomes" id="UP000093391">
    <property type="component" value="Chromosome"/>
</dbReference>
<evidence type="ECO:0000256" key="6">
    <source>
        <dbReference type="ARBA" id="ARBA00022827"/>
    </source>
</evidence>
<sequence length="281" mass="31051">MSRTVPISFEFFPTKTDVGAEKLRIVHQQLQSLQPEFFSVTYGAGGSTRERTLAAIQDFNQKGSAVAPHLSCIGDHKIRIAELLDLYKAQGIDRVVALRGDLPSGQVGLGELPYAEHLVRFIRQHSGDHFHIEVAAYPEMHPQAQSFDADIQNFVAKVQAGANAAITQFFFNPDAYFYFVERVQQAGIDIPIAPGIMPITNASNLIRFADGTGAEIPRWIRKQLQGYGDDSQSIRAFGHEVVLKLCERLLAGGAPALHFYTMNQSQPTRQLVMDLGLSTPN</sequence>
<evidence type="ECO:0000313" key="13">
    <source>
        <dbReference type="EMBL" id="AOA59043.1"/>
    </source>
</evidence>
<dbReference type="Gene3D" id="3.20.20.220">
    <property type="match status" value="1"/>
</dbReference>
<dbReference type="InterPro" id="IPR029041">
    <property type="entry name" value="FAD-linked_oxidoreductase-like"/>
</dbReference>
<dbReference type="InterPro" id="IPR003171">
    <property type="entry name" value="Mehydrof_redctse-like"/>
</dbReference>
<dbReference type="AlphaFoldDB" id="A0A1B2M1Z1"/>
<dbReference type="GO" id="GO:0035999">
    <property type="term" value="P:tetrahydrofolate interconversion"/>
    <property type="evidence" value="ECO:0007669"/>
    <property type="project" value="UniProtKB-UniPathway"/>
</dbReference>
<gene>
    <name evidence="13" type="ORF">BFG52_12245</name>
</gene>
<dbReference type="UniPathway" id="UPA00193"/>
<evidence type="ECO:0000256" key="8">
    <source>
        <dbReference type="ARBA" id="ARBA00023027"/>
    </source>
</evidence>
<evidence type="ECO:0000256" key="10">
    <source>
        <dbReference type="ARBA" id="ARBA00034478"/>
    </source>
</evidence>
<reference evidence="13 14" key="1">
    <citation type="submission" date="2016-08" db="EMBL/GenBank/DDBJ databases">
        <authorList>
            <person name="Seilhamer J.J."/>
        </authorList>
    </citation>
    <scope>NUCLEOTIDE SEQUENCE [LARGE SCALE GENOMIC DNA]</scope>
    <source>
        <strain evidence="13 14">BRTC-1</strain>
    </source>
</reference>
<keyword evidence="8" id="KW-0520">NAD</keyword>
<dbReference type="SUPFAM" id="SSF51730">
    <property type="entry name" value="FAD-linked oxidoreductase"/>
    <property type="match status" value="1"/>
</dbReference>
<dbReference type="GO" id="GO:0009086">
    <property type="term" value="P:methionine biosynthetic process"/>
    <property type="evidence" value="ECO:0007669"/>
    <property type="project" value="UniProtKB-KW"/>
</dbReference>
<organism evidence="13 14">
    <name type="scientific">Acinetobacter larvae</name>
    <dbReference type="NCBI Taxonomy" id="1789224"/>
    <lineage>
        <taxon>Bacteria</taxon>
        <taxon>Pseudomonadati</taxon>
        <taxon>Pseudomonadota</taxon>
        <taxon>Gammaproteobacteria</taxon>
        <taxon>Moraxellales</taxon>
        <taxon>Moraxellaceae</taxon>
        <taxon>Acinetobacter</taxon>
    </lineage>
</organism>
<evidence type="ECO:0000313" key="14">
    <source>
        <dbReference type="Proteomes" id="UP000093391"/>
    </source>
</evidence>
<evidence type="ECO:0000256" key="2">
    <source>
        <dbReference type="ARBA" id="ARBA00004777"/>
    </source>
</evidence>
<dbReference type="STRING" id="1789224.BFG52_12245"/>
<name>A0A1B2M1Z1_9GAMM</name>
<dbReference type="PANTHER" id="PTHR45754:SF3">
    <property type="entry name" value="METHYLENETETRAHYDROFOLATE REDUCTASE (NADPH)"/>
    <property type="match status" value="1"/>
</dbReference>
<accession>A0A1B2M1Z1</accession>
<dbReference type="GO" id="GO:0071949">
    <property type="term" value="F:FAD binding"/>
    <property type="evidence" value="ECO:0007669"/>
    <property type="project" value="TreeGrafter"/>
</dbReference>
<dbReference type="PANTHER" id="PTHR45754">
    <property type="entry name" value="METHYLENETETRAHYDROFOLATE REDUCTASE"/>
    <property type="match status" value="1"/>
</dbReference>
<dbReference type="GO" id="GO:0005829">
    <property type="term" value="C:cytosol"/>
    <property type="evidence" value="ECO:0007669"/>
    <property type="project" value="InterPro"/>
</dbReference>
<keyword evidence="4" id="KW-0028">Amino-acid biosynthesis</keyword>
<keyword evidence="6 12" id="KW-0274">FAD</keyword>
<keyword evidence="14" id="KW-1185">Reference proteome</keyword>
<dbReference type="KEGG" id="ala:BFG52_12245"/>
<evidence type="ECO:0000256" key="5">
    <source>
        <dbReference type="ARBA" id="ARBA00022630"/>
    </source>
</evidence>
<comment type="pathway">
    <text evidence="2 12">One-carbon metabolism; tetrahydrofolate interconversion.</text>
</comment>
<keyword evidence="5 12" id="KW-0285">Flavoprotein</keyword>
<dbReference type="CDD" id="cd00537">
    <property type="entry name" value="MTHFR"/>
    <property type="match status" value="1"/>
</dbReference>
<proteinExistence type="inferred from homology"/>
<dbReference type="EC" id="1.5.1.54" evidence="12"/>
<comment type="catalytic activity">
    <reaction evidence="11">
        <text>(6S)-5-methyl-5,6,7,8-tetrahydrofolate + NAD(+) = (6R)-5,10-methylene-5,6,7,8-tetrahydrofolate + NADH + H(+)</text>
        <dbReference type="Rhea" id="RHEA:19821"/>
        <dbReference type="ChEBI" id="CHEBI:15378"/>
        <dbReference type="ChEBI" id="CHEBI:15636"/>
        <dbReference type="ChEBI" id="CHEBI:18608"/>
        <dbReference type="ChEBI" id="CHEBI:57540"/>
        <dbReference type="ChEBI" id="CHEBI:57945"/>
        <dbReference type="EC" id="1.5.1.54"/>
    </reaction>
    <physiologicalReaction direction="right-to-left" evidence="11">
        <dbReference type="Rhea" id="RHEA:19823"/>
    </physiologicalReaction>
</comment>
<protein>
    <recommendedName>
        <fullName evidence="12">Methylenetetrahydrofolate reductase</fullName>
        <ecNumber evidence="12">1.5.1.54</ecNumber>
    </recommendedName>
</protein>
<dbReference type="InterPro" id="IPR004620">
    <property type="entry name" value="MTHF_reductase_bac"/>
</dbReference>
<comment type="similarity">
    <text evidence="3 12">Belongs to the methylenetetrahydrofolate reductase family.</text>
</comment>
<evidence type="ECO:0000256" key="12">
    <source>
        <dbReference type="RuleBase" id="RU003862"/>
    </source>
</evidence>
<evidence type="ECO:0000256" key="11">
    <source>
        <dbReference type="ARBA" id="ARBA00048628"/>
    </source>
</evidence>
<keyword evidence="9" id="KW-0486">Methionine biosynthesis</keyword>
<dbReference type="NCBIfam" id="TIGR00676">
    <property type="entry name" value="fadh2"/>
    <property type="match status" value="1"/>
</dbReference>
<dbReference type="RefSeq" id="WP_067556646.1">
    <property type="nucleotide sequence ID" value="NZ_CP016895.1"/>
</dbReference>
<dbReference type="Pfam" id="PF02219">
    <property type="entry name" value="MTHFR"/>
    <property type="match status" value="1"/>
</dbReference>